<dbReference type="InterPro" id="IPR006629">
    <property type="entry name" value="LITAF"/>
</dbReference>
<keyword evidence="9" id="KW-0812">Transmembrane</keyword>
<keyword evidence="7 9" id="KW-0472">Membrane</keyword>
<dbReference type="PANTHER" id="PTHR23292">
    <property type="entry name" value="LIPOPOLYSACCHARIDE-INDUCED TUMOR NECROSIS FACTOR-ALPHA FACTOR"/>
    <property type="match status" value="1"/>
</dbReference>
<dbReference type="GO" id="GO:0031902">
    <property type="term" value="C:late endosome membrane"/>
    <property type="evidence" value="ECO:0007669"/>
    <property type="project" value="UniProtKB-SubCell"/>
</dbReference>
<evidence type="ECO:0000256" key="1">
    <source>
        <dbReference type="ARBA" id="ARBA00004414"/>
    </source>
</evidence>
<dbReference type="Pfam" id="PF10601">
    <property type="entry name" value="zf-LITAF-like"/>
    <property type="match status" value="1"/>
</dbReference>
<name>A0A0X3PV81_SCHSO</name>
<dbReference type="PROSITE" id="PS51837">
    <property type="entry name" value="LITAF"/>
    <property type="match status" value="1"/>
</dbReference>
<feature type="domain" description="LITAF" evidence="10">
    <location>
        <begin position="51"/>
        <end position="135"/>
    </location>
</feature>
<organism evidence="11">
    <name type="scientific">Schistocephalus solidus</name>
    <name type="common">Tapeworm</name>
    <dbReference type="NCBI Taxonomy" id="70667"/>
    <lineage>
        <taxon>Eukaryota</taxon>
        <taxon>Metazoa</taxon>
        <taxon>Spiralia</taxon>
        <taxon>Lophotrochozoa</taxon>
        <taxon>Platyhelminthes</taxon>
        <taxon>Cestoda</taxon>
        <taxon>Eucestoda</taxon>
        <taxon>Diphyllobothriidea</taxon>
        <taxon>Diphyllobothriidae</taxon>
        <taxon>Schistocephalus</taxon>
    </lineage>
</organism>
<dbReference type="GO" id="GO:0008270">
    <property type="term" value="F:zinc ion binding"/>
    <property type="evidence" value="ECO:0007669"/>
    <property type="project" value="TreeGrafter"/>
</dbReference>
<comment type="subcellular location">
    <subcellularLocation>
        <location evidence="2">Endosome membrane</location>
        <topology evidence="2">Peripheral membrane protein</topology>
    </subcellularLocation>
    <subcellularLocation>
        <location evidence="1">Late endosome membrane</location>
    </subcellularLocation>
    <subcellularLocation>
        <location evidence="3">Lysosome membrane</location>
        <topology evidence="3">Peripheral membrane protein</topology>
        <orientation evidence="3">Cytoplasmic side</orientation>
    </subcellularLocation>
</comment>
<evidence type="ECO:0000256" key="6">
    <source>
        <dbReference type="ARBA" id="ARBA00022833"/>
    </source>
</evidence>
<evidence type="ECO:0000256" key="4">
    <source>
        <dbReference type="ARBA" id="ARBA00005975"/>
    </source>
</evidence>
<dbReference type="GO" id="GO:0005765">
    <property type="term" value="C:lysosomal membrane"/>
    <property type="evidence" value="ECO:0007669"/>
    <property type="project" value="UniProtKB-SubCell"/>
</dbReference>
<proteinExistence type="inferred from homology"/>
<evidence type="ECO:0000259" key="10">
    <source>
        <dbReference type="PROSITE" id="PS51837"/>
    </source>
</evidence>
<sequence length="136" mass="14608">TGYPPQPPLPGAYPQTGYPPQPPLPGAYPQTGYPPQPPFPAALPPYTAGAPTTVIVQQPVAFGPAPMDIQCPYCQAHVRTGLAYESGTLTWLAAALICILGGVCFCFLIPFCVDSCQDVRHECPNCHRTVGRFHRM</sequence>
<dbReference type="EMBL" id="GEEE01012139">
    <property type="protein sequence ID" value="JAP51086.1"/>
    <property type="molecule type" value="Transcribed_RNA"/>
</dbReference>
<evidence type="ECO:0000256" key="8">
    <source>
        <dbReference type="SAM" id="MobiDB-lite"/>
    </source>
</evidence>
<reference evidence="11" key="1">
    <citation type="submission" date="2016-01" db="EMBL/GenBank/DDBJ databases">
        <title>Reference transcriptome for the parasite Schistocephalus solidus: insights into the molecular evolution of parasitism.</title>
        <authorList>
            <person name="Hebert F.O."/>
            <person name="Grambauer S."/>
            <person name="Barber I."/>
            <person name="Landry C.R."/>
            <person name="Aubin-Horth N."/>
        </authorList>
    </citation>
    <scope>NUCLEOTIDE SEQUENCE</scope>
</reference>
<dbReference type="PANTHER" id="PTHR23292:SF6">
    <property type="entry name" value="FI16602P1-RELATED"/>
    <property type="match status" value="1"/>
</dbReference>
<evidence type="ECO:0000256" key="7">
    <source>
        <dbReference type="ARBA" id="ARBA00023136"/>
    </source>
</evidence>
<comment type="similarity">
    <text evidence="4">Belongs to the CDIP1/LITAF family.</text>
</comment>
<evidence type="ECO:0000256" key="5">
    <source>
        <dbReference type="ARBA" id="ARBA00022723"/>
    </source>
</evidence>
<keyword evidence="5" id="KW-0479">Metal-binding</keyword>
<evidence type="ECO:0000256" key="9">
    <source>
        <dbReference type="SAM" id="Phobius"/>
    </source>
</evidence>
<dbReference type="InterPro" id="IPR037519">
    <property type="entry name" value="LITAF_fam"/>
</dbReference>
<feature type="compositionally biased region" description="Pro residues" evidence="8">
    <location>
        <begin position="1"/>
        <end position="43"/>
    </location>
</feature>
<evidence type="ECO:0000256" key="3">
    <source>
        <dbReference type="ARBA" id="ARBA00004630"/>
    </source>
</evidence>
<keyword evidence="6" id="KW-0862">Zinc</keyword>
<feature type="transmembrane region" description="Helical" evidence="9">
    <location>
        <begin position="89"/>
        <end position="111"/>
    </location>
</feature>
<dbReference type="SMART" id="SM00714">
    <property type="entry name" value="LITAF"/>
    <property type="match status" value="1"/>
</dbReference>
<dbReference type="AlphaFoldDB" id="A0A0X3PV81"/>
<evidence type="ECO:0000256" key="2">
    <source>
        <dbReference type="ARBA" id="ARBA00004481"/>
    </source>
</evidence>
<feature type="region of interest" description="Disordered" evidence="8">
    <location>
        <begin position="1"/>
        <end position="44"/>
    </location>
</feature>
<protein>
    <submittedName>
        <fullName evidence="11">Lipopolysaccharide-induced tumor necrosis factor-alpha factor homolog</fullName>
    </submittedName>
</protein>
<keyword evidence="9" id="KW-1133">Transmembrane helix</keyword>
<evidence type="ECO:0000313" key="11">
    <source>
        <dbReference type="EMBL" id="JAP51086.1"/>
    </source>
</evidence>
<feature type="non-terminal residue" evidence="11">
    <location>
        <position position="1"/>
    </location>
</feature>
<gene>
    <name evidence="11" type="primary">LITAF</name>
    <name evidence="11" type="ORF">TR142163</name>
</gene>
<accession>A0A0X3PV81</accession>